<feature type="signal peptide" evidence="1">
    <location>
        <begin position="1"/>
        <end position="22"/>
    </location>
</feature>
<organism evidence="2 3">
    <name type="scientific">Hymenobacter guriensis</name>
    <dbReference type="NCBI Taxonomy" id="2793065"/>
    <lineage>
        <taxon>Bacteria</taxon>
        <taxon>Pseudomonadati</taxon>
        <taxon>Bacteroidota</taxon>
        <taxon>Cytophagia</taxon>
        <taxon>Cytophagales</taxon>
        <taxon>Hymenobacteraceae</taxon>
        <taxon>Hymenobacter</taxon>
    </lineage>
</organism>
<feature type="chain" id="PRO_5046226912" evidence="1">
    <location>
        <begin position="23"/>
        <end position="637"/>
    </location>
</feature>
<name>A0ABS0L5P7_9BACT</name>
<proteinExistence type="predicted"/>
<evidence type="ECO:0000256" key="1">
    <source>
        <dbReference type="SAM" id="SignalP"/>
    </source>
</evidence>
<gene>
    <name evidence="2" type="ORF">I5L79_17845</name>
</gene>
<dbReference type="Proteomes" id="UP000601099">
    <property type="component" value="Unassembled WGS sequence"/>
</dbReference>
<dbReference type="Gene3D" id="2.60.40.10">
    <property type="entry name" value="Immunoglobulins"/>
    <property type="match status" value="1"/>
</dbReference>
<dbReference type="NCBIfam" id="TIGR04131">
    <property type="entry name" value="Bac_Flav_CTERM"/>
    <property type="match status" value="1"/>
</dbReference>
<reference evidence="2 3" key="1">
    <citation type="submission" date="2020-11" db="EMBL/GenBank/DDBJ databases">
        <title>Hymenobacter sp.</title>
        <authorList>
            <person name="Kim M.K."/>
        </authorList>
    </citation>
    <scope>NUCLEOTIDE SEQUENCE [LARGE SCALE GENOMIC DNA]</scope>
    <source>
        <strain evidence="2 3">BT594</strain>
    </source>
</reference>
<evidence type="ECO:0000313" key="2">
    <source>
        <dbReference type="EMBL" id="MBG8555417.1"/>
    </source>
</evidence>
<dbReference type="InterPro" id="IPR013783">
    <property type="entry name" value="Ig-like_fold"/>
</dbReference>
<dbReference type="RefSeq" id="WP_196956439.1">
    <property type="nucleotide sequence ID" value="NZ_JADWYK010000013.1"/>
</dbReference>
<sequence>MKLRAFLLLIFTLCLALPGAWAQCRDTPNSGACFRVFDEATRQEVTALCAGQRIRLRDCSGRPLDPAKTYYQFGGTTLCSGFQDTTTTRTVPATPGLLVISQNTNSSAGTGIIFSRRLTVYATPAPSFSVTACAPGRVQVALTDRTYDRFTVQIGSGPAQPVAPGTTASYVVPAGATTVRVRGSYAAAGLCSAEASQPLPSLPTPVAPQLLSLITQPTGLQFTFGSLLAQYQYVLETADAAQPGGYRRVAEVPGSNSTYILASPTTGCFRLRLTDACESVGARYVTAEGCAVQLTAAAAAGRNELRWTIGSTPTSFEVSRDGQVVARLAGASRSYTDASVVCGSEYAYRVTAINGPVTATSNEIRVRAVTGPPPPTPTLTASFDLRNRVVLTAEPAPAGSQATFSREQGNATVVLGSAQGTLLDSALTVAPELPACYTARLQDGCGQTSGPSAAACPVILTAREQETAGQSAVALQWTPLDAGSTTARYRLLLLAADGQVLRAQPVNGLETLDLTPPADRQVLRYRLEATSSTGTVSYSNLVTLVRPLRLVLPTAFTPNGDGLNDVLEVKGRFLTSYLLILRDRNGREVFRSTSRRETWDGRVNGAAPVPGVYVFRFEATDETGRVIVQNGSVTLLR</sequence>
<protein>
    <submittedName>
        <fullName evidence="2">Gliding motility-associated C-terminal domain-containing protein</fullName>
    </submittedName>
</protein>
<dbReference type="Pfam" id="PF13585">
    <property type="entry name" value="CHU_C"/>
    <property type="match status" value="1"/>
</dbReference>
<keyword evidence="3" id="KW-1185">Reference proteome</keyword>
<evidence type="ECO:0000313" key="3">
    <source>
        <dbReference type="Proteomes" id="UP000601099"/>
    </source>
</evidence>
<dbReference type="EMBL" id="JADWYK010000013">
    <property type="protein sequence ID" value="MBG8555417.1"/>
    <property type="molecule type" value="Genomic_DNA"/>
</dbReference>
<accession>A0ABS0L5P7</accession>
<dbReference type="InterPro" id="IPR026341">
    <property type="entry name" value="T9SS_type_B"/>
</dbReference>
<keyword evidence="1" id="KW-0732">Signal</keyword>
<comment type="caution">
    <text evidence="2">The sequence shown here is derived from an EMBL/GenBank/DDBJ whole genome shotgun (WGS) entry which is preliminary data.</text>
</comment>